<name>A0A5B9QPB5_9BACT</name>
<dbReference type="KEGG" id="bgok:Pr1d_31390"/>
<dbReference type="Proteomes" id="UP000323917">
    <property type="component" value="Chromosome"/>
</dbReference>
<evidence type="ECO:0000313" key="2">
    <source>
        <dbReference type="EMBL" id="QEG35833.1"/>
    </source>
</evidence>
<gene>
    <name evidence="2" type="ORF">Pr1d_31390</name>
</gene>
<organism evidence="2 3">
    <name type="scientific">Bythopirellula goksoeyrii</name>
    <dbReference type="NCBI Taxonomy" id="1400387"/>
    <lineage>
        <taxon>Bacteria</taxon>
        <taxon>Pseudomonadati</taxon>
        <taxon>Planctomycetota</taxon>
        <taxon>Planctomycetia</taxon>
        <taxon>Pirellulales</taxon>
        <taxon>Lacipirellulaceae</taxon>
        <taxon>Bythopirellula</taxon>
    </lineage>
</organism>
<reference evidence="2 3" key="1">
    <citation type="submission" date="2019-08" db="EMBL/GenBank/DDBJ databases">
        <title>Deep-cultivation of Planctomycetes and their phenomic and genomic characterization uncovers novel biology.</title>
        <authorList>
            <person name="Wiegand S."/>
            <person name="Jogler M."/>
            <person name="Boedeker C."/>
            <person name="Pinto D."/>
            <person name="Vollmers J."/>
            <person name="Rivas-Marin E."/>
            <person name="Kohn T."/>
            <person name="Peeters S.H."/>
            <person name="Heuer A."/>
            <person name="Rast P."/>
            <person name="Oberbeckmann S."/>
            <person name="Bunk B."/>
            <person name="Jeske O."/>
            <person name="Meyerdierks A."/>
            <person name="Storesund J.E."/>
            <person name="Kallscheuer N."/>
            <person name="Luecker S."/>
            <person name="Lage O.M."/>
            <person name="Pohl T."/>
            <person name="Merkel B.J."/>
            <person name="Hornburger P."/>
            <person name="Mueller R.-W."/>
            <person name="Bruemmer F."/>
            <person name="Labrenz M."/>
            <person name="Spormann A.M."/>
            <person name="Op den Camp H."/>
            <person name="Overmann J."/>
            <person name="Amann R."/>
            <person name="Jetten M.S.M."/>
            <person name="Mascher T."/>
            <person name="Medema M.H."/>
            <person name="Devos D.P."/>
            <person name="Kaster A.-K."/>
            <person name="Ovreas L."/>
            <person name="Rohde M."/>
            <person name="Galperin M.Y."/>
            <person name="Jogler C."/>
        </authorList>
    </citation>
    <scope>NUCLEOTIDE SEQUENCE [LARGE SCALE GENOMIC DNA]</scope>
    <source>
        <strain evidence="2 3">Pr1d</strain>
    </source>
</reference>
<dbReference type="Pfam" id="PF10134">
    <property type="entry name" value="RPA"/>
    <property type="match status" value="1"/>
</dbReference>
<accession>A0A5B9QPB5</accession>
<dbReference type="InterPro" id="IPR018777">
    <property type="entry name" value="Replication_initiator_prot_A"/>
</dbReference>
<keyword evidence="1" id="KW-0175">Coiled coil</keyword>
<dbReference type="RefSeq" id="WP_148074286.1">
    <property type="nucleotide sequence ID" value="NZ_CP042913.1"/>
</dbReference>
<sequence length="456" mass="53440">MKKHNAVPKRPCLCKDEMNLAEFPLAVIGTRPPLGIKTLSFSDEITDPSTDQRVRRQWTVTGSDLLGLPTSVDEEVLVGCLKLTKTYGMQLRKVPFTAYEFLEELHWARDGKSYRRLTESLDRWTGTTVLSNDAFWHKGKQKRVKDTFSLLDRWKLQDEEATYEGKQGWFIWGDFMWESLQSGNIRNLDFDFWIRLQSPISKRLFRLLDKRFYRRKEVPFPLKQLAFDKVGVSRKMHTGQVKATLSKAHAELEEKGFCKSNYVRRGRGDWEVVYTDLRQDQLPHKADHSDPLAEKLLERGIENAAELLTKYSRKRILSALENYDDRRAHGEHLGPGWLGSCIIRKSPFAFRKGYQSESERKAELTRKREAKQRQALRQEQQQCSATKQQALKDIRFRKFLAHLKAEGNFEEYLQESLHRGLFKAYYEKSVARGDSAEARMWELSAMRTRWEKLGRH</sequence>
<proteinExistence type="predicted"/>
<dbReference type="EMBL" id="CP042913">
    <property type="protein sequence ID" value="QEG35833.1"/>
    <property type="molecule type" value="Genomic_DNA"/>
</dbReference>
<evidence type="ECO:0000256" key="1">
    <source>
        <dbReference type="SAM" id="Coils"/>
    </source>
</evidence>
<keyword evidence="3" id="KW-1185">Reference proteome</keyword>
<dbReference type="OrthoDB" id="9774004at2"/>
<feature type="coiled-coil region" evidence="1">
    <location>
        <begin position="354"/>
        <end position="381"/>
    </location>
</feature>
<evidence type="ECO:0000313" key="3">
    <source>
        <dbReference type="Proteomes" id="UP000323917"/>
    </source>
</evidence>
<dbReference type="AlphaFoldDB" id="A0A5B9QPB5"/>
<protein>
    <submittedName>
        <fullName evidence="2">Replication initiator protein A</fullName>
    </submittedName>
</protein>